<dbReference type="EMBL" id="JACWZY010000001">
    <property type="protein sequence ID" value="MBD2699328.1"/>
    <property type="molecule type" value="Genomic_DNA"/>
</dbReference>
<accession>A0A927APY6</accession>
<dbReference type="Pfam" id="PF09697">
    <property type="entry name" value="Porph_ging"/>
    <property type="match status" value="1"/>
</dbReference>
<evidence type="ECO:0000256" key="2">
    <source>
        <dbReference type="SAM" id="SignalP"/>
    </source>
</evidence>
<organism evidence="3 4">
    <name type="scientific">Spirosoma profusum</name>
    <dbReference type="NCBI Taxonomy" id="2771354"/>
    <lineage>
        <taxon>Bacteria</taxon>
        <taxon>Pseudomonadati</taxon>
        <taxon>Bacteroidota</taxon>
        <taxon>Cytophagia</taxon>
        <taxon>Cytophagales</taxon>
        <taxon>Cytophagaceae</taxon>
        <taxon>Spirosoma</taxon>
    </lineage>
</organism>
<feature type="chain" id="PRO_5036927568" evidence="2">
    <location>
        <begin position="21"/>
        <end position="304"/>
    </location>
</feature>
<dbReference type="NCBIfam" id="TIGR01200">
    <property type="entry name" value="GLPGLI"/>
    <property type="match status" value="1"/>
</dbReference>
<protein>
    <submittedName>
        <fullName evidence="3">GLPGLI family protein</fullName>
    </submittedName>
</protein>
<evidence type="ECO:0000256" key="1">
    <source>
        <dbReference type="SAM" id="MobiDB-lite"/>
    </source>
</evidence>
<comment type="caution">
    <text evidence="3">The sequence shown here is derived from an EMBL/GenBank/DDBJ whole genome shotgun (WGS) entry which is preliminary data.</text>
</comment>
<sequence>MKQVIVACLLAGLFSASALAQTSVSGKITYEGMRQIDRSQMRMVINGQEVRPGSPGAPEPPEGMPDVISFTQKLVFSGTMAKEETDRPGGNMMFRRQMDGGQGGSGGQGNRPREMRMTPPFEQQSYLDLANRQRIDVMTITKDSVKQTYRSEHTLPKSEGWQLSDKTKKIAGYVCHKATVAYTPQRRMNRERNGNNGGNADANAQAQAPQAAAENYTIWYTTDLPFTYSPVAALTPEKGVVLQIESDSQSFKATNVAMEAIDEAAVQPPKDAKAVSEDEMNQLRRRAMADFRQKMMQNSPFPRN</sequence>
<evidence type="ECO:0000313" key="3">
    <source>
        <dbReference type="EMBL" id="MBD2699328.1"/>
    </source>
</evidence>
<feature type="region of interest" description="Disordered" evidence="1">
    <location>
        <begin position="185"/>
        <end position="208"/>
    </location>
</feature>
<name>A0A927APY6_9BACT</name>
<keyword evidence="2" id="KW-0732">Signal</keyword>
<gene>
    <name evidence="3" type="ORF">IC229_01680</name>
</gene>
<dbReference type="RefSeq" id="WP_190885178.1">
    <property type="nucleotide sequence ID" value="NZ_JACWZY010000001.1"/>
</dbReference>
<feature type="signal peptide" evidence="2">
    <location>
        <begin position="1"/>
        <end position="20"/>
    </location>
</feature>
<proteinExistence type="predicted"/>
<dbReference type="InterPro" id="IPR005901">
    <property type="entry name" value="GLPGLI"/>
</dbReference>
<dbReference type="AlphaFoldDB" id="A0A927APY6"/>
<feature type="compositionally biased region" description="Low complexity" evidence="1">
    <location>
        <begin position="198"/>
        <end position="208"/>
    </location>
</feature>
<evidence type="ECO:0000313" key="4">
    <source>
        <dbReference type="Proteomes" id="UP000598820"/>
    </source>
</evidence>
<keyword evidence="4" id="KW-1185">Reference proteome</keyword>
<dbReference type="Proteomes" id="UP000598820">
    <property type="component" value="Unassembled WGS sequence"/>
</dbReference>
<reference evidence="3" key="1">
    <citation type="submission" date="2020-09" db="EMBL/GenBank/DDBJ databases">
        <authorList>
            <person name="Kim M.K."/>
        </authorList>
    </citation>
    <scope>NUCLEOTIDE SEQUENCE</scope>
    <source>
        <strain evidence="3">BT702</strain>
    </source>
</reference>